<dbReference type="PANTHER" id="PTHR22807:SF16">
    <property type="entry name" value="SAM-DEPENDENT MTASE RSMB_NOP-TYPE DOMAIN-CONTAINING PROTEIN"/>
    <property type="match status" value="1"/>
</dbReference>
<evidence type="ECO:0000313" key="9">
    <source>
        <dbReference type="Proteomes" id="UP000823405"/>
    </source>
</evidence>
<keyword evidence="3 5" id="KW-0949">S-adenosyl-L-methionine</keyword>
<feature type="active site" description="Nucleophile" evidence="5">
    <location>
        <position position="418"/>
    </location>
</feature>
<dbReference type="SUPFAM" id="SSF53335">
    <property type="entry name" value="S-adenosyl-L-methionine-dependent methyltransferases"/>
    <property type="match status" value="2"/>
</dbReference>
<dbReference type="InterPro" id="IPR001678">
    <property type="entry name" value="MeTrfase_RsmB-F_NOP2_dom"/>
</dbReference>
<evidence type="ECO:0000256" key="6">
    <source>
        <dbReference type="SAM" id="MobiDB-lite"/>
    </source>
</evidence>
<feature type="domain" description="SAM-dependent MTase RsmB/NOP-type" evidence="7">
    <location>
        <begin position="350"/>
        <end position="479"/>
    </location>
</feature>
<dbReference type="OrthoDB" id="6093671at2759"/>
<evidence type="ECO:0000256" key="2">
    <source>
        <dbReference type="ARBA" id="ARBA00022679"/>
    </source>
</evidence>
<keyword evidence="2 5" id="KW-0808">Transferase</keyword>
<dbReference type="GO" id="GO:0001510">
    <property type="term" value="P:RNA methylation"/>
    <property type="evidence" value="ECO:0007669"/>
    <property type="project" value="InterPro"/>
</dbReference>
<comment type="caution">
    <text evidence="8">The sequence shown here is derived from an EMBL/GenBank/DDBJ whole genome shotgun (WGS) entry which is preliminary data.</text>
</comment>
<reference evidence="8" key="1">
    <citation type="journal article" date="2020" name="Fungal Divers.">
        <title>Resolving the Mortierellaceae phylogeny through synthesis of multi-gene phylogenetics and phylogenomics.</title>
        <authorList>
            <person name="Vandepol N."/>
            <person name="Liber J."/>
            <person name="Desiro A."/>
            <person name="Na H."/>
            <person name="Kennedy M."/>
            <person name="Barry K."/>
            <person name="Grigoriev I.V."/>
            <person name="Miller A.N."/>
            <person name="O'Donnell K."/>
            <person name="Stajich J.E."/>
            <person name="Bonito G."/>
        </authorList>
    </citation>
    <scope>NUCLEOTIDE SEQUENCE</scope>
    <source>
        <strain evidence="8">NVP60</strain>
    </source>
</reference>
<dbReference type="PROSITE" id="PS51686">
    <property type="entry name" value="SAM_MT_RSMB_NOP"/>
    <property type="match status" value="1"/>
</dbReference>
<keyword evidence="4 5" id="KW-0694">RNA-binding</keyword>
<feature type="compositionally biased region" description="Polar residues" evidence="6">
    <location>
        <begin position="11"/>
        <end position="25"/>
    </location>
</feature>
<evidence type="ECO:0000259" key="7">
    <source>
        <dbReference type="PROSITE" id="PS51686"/>
    </source>
</evidence>
<dbReference type="PANTHER" id="PTHR22807">
    <property type="entry name" value="NOP2 YEAST -RELATED NOL1/NOP2/FMU SUN DOMAIN-CONTAINING"/>
    <property type="match status" value="1"/>
</dbReference>
<dbReference type="AlphaFoldDB" id="A0A9P6R3L2"/>
<dbReference type="Gene3D" id="3.40.50.150">
    <property type="entry name" value="Vaccinia Virus protein VP39"/>
    <property type="match status" value="2"/>
</dbReference>
<dbReference type="InterPro" id="IPR029063">
    <property type="entry name" value="SAM-dependent_MTases_sf"/>
</dbReference>
<dbReference type="GO" id="GO:0003723">
    <property type="term" value="F:RNA binding"/>
    <property type="evidence" value="ECO:0007669"/>
    <property type="project" value="UniProtKB-UniRule"/>
</dbReference>
<comment type="similarity">
    <text evidence="5">Belongs to the class I-like SAM-binding methyltransferase superfamily. RsmB/NOP family.</text>
</comment>
<dbReference type="InterPro" id="IPR049560">
    <property type="entry name" value="MeTrfase_RsmB-F_NOP2_cat"/>
</dbReference>
<keyword evidence="9" id="KW-1185">Reference proteome</keyword>
<dbReference type="InterPro" id="IPR023267">
    <property type="entry name" value="RCMT"/>
</dbReference>
<name>A0A9P6R3L2_9FUNG</name>
<evidence type="ECO:0000256" key="4">
    <source>
        <dbReference type="ARBA" id="ARBA00022884"/>
    </source>
</evidence>
<evidence type="ECO:0000256" key="5">
    <source>
        <dbReference type="PROSITE-ProRule" id="PRU01023"/>
    </source>
</evidence>
<feature type="region of interest" description="Disordered" evidence="6">
    <location>
        <begin position="236"/>
        <end position="276"/>
    </location>
</feature>
<dbReference type="CDD" id="cd02440">
    <property type="entry name" value="AdoMet_MTases"/>
    <property type="match status" value="1"/>
</dbReference>
<dbReference type="GO" id="GO:0008173">
    <property type="term" value="F:RNA methyltransferase activity"/>
    <property type="evidence" value="ECO:0007669"/>
    <property type="project" value="InterPro"/>
</dbReference>
<organism evidence="8 9">
    <name type="scientific">Linnemannia gamsii</name>
    <dbReference type="NCBI Taxonomy" id="64522"/>
    <lineage>
        <taxon>Eukaryota</taxon>
        <taxon>Fungi</taxon>
        <taxon>Fungi incertae sedis</taxon>
        <taxon>Mucoromycota</taxon>
        <taxon>Mortierellomycotina</taxon>
        <taxon>Mortierellomycetes</taxon>
        <taxon>Mortierellales</taxon>
        <taxon>Mortierellaceae</taxon>
        <taxon>Linnemannia</taxon>
    </lineage>
</organism>
<dbReference type="InterPro" id="IPR023269">
    <property type="entry name" value="RCMT_subfamily_9"/>
</dbReference>
<dbReference type="Pfam" id="PF01189">
    <property type="entry name" value="Methyltr_RsmB-F"/>
    <property type="match status" value="1"/>
</dbReference>
<evidence type="ECO:0000313" key="8">
    <source>
        <dbReference type="EMBL" id="KAG0309090.1"/>
    </source>
</evidence>
<feature type="binding site" evidence="5">
    <location>
        <position position="356"/>
    </location>
    <ligand>
        <name>S-adenosyl-L-methionine</name>
        <dbReference type="ChEBI" id="CHEBI:59789"/>
    </ligand>
</feature>
<feature type="region of interest" description="Disordered" evidence="6">
    <location>
        <begin position="1"/>
        <end position="25"/>
    </location>
</feature>
<evidence type="ECO:0000256" key="1">
    <source>
        <dbReference type="ARBA" id="ARBA00022603"/>
    </source>
</evidence>
<sequence length="540" mass="59169">MESDEEDNCNPGVQQQGDGTPSRTFSLDNLPADFVAFLTKNEIDPAIYTVTDLPRYVRLNPDPHLTITPEELEKQLGTKVEPVPGLEAFCRLDGQAKIRNTQAYKDGRIFGMDLSSGIAVYALDVQPGEHVLDICCAPGAKLCMIAGLLTNSGHVRSDRSGGGNQLQMDITGTVTGVDISPHRLSTCRSLLKRHRLQQCARLFQADGTTFGVMRPSAIDTIRARIMANPAGVKKTAIDGQAGSQGKRALDDDDDDNDGYGHGGNSQMAVDGGQESAARQQFHINSLESESTFKRHRATWDTLRGLLTGSTGASALFNGTETNESQEKVVPFFAPKILRNDPQLHTEAYKYDKVIVDAECTHDGSIAHILKYEAWGWDSFHKNFMSQDRLDSLSDLQRGLLMNGFRMTKAGGIIVYSTCSLSRAQNEDIVAWFIAGMRGRAVLEPLPKHALGIQTATCKRPCRSIVANALGLPTAMDANGQVQWQGTPQQESDMKQFQDHIQEMCLSGKISVFSMVIGGDDLLNKGEENREDNICLRDFSD</sequence>
<protein>
    <recommendedName>
        <fullName evidence="7">SAM-dependent MTase RsmB/NOP-type domain-containing protein</fullName>
    </recommendedName>
</protein>
<comment type="caution">
    <text evidence="5">Lacks conserved residue(s) required for the propagation of feature annotation.</text>
</comment>
<dbReference type="Proteomes" id="UP000823405">
    <property type="component" value="Unassembled WGS sequence"/>
</dbReference>
<dbReference type="PRINTS" id="PR02010">
    <property type="entry name" value="RCMT9"/>
</dbReference>
<evidence type="ECO:0000256" key="3">
    <source>
        <dbReference type="ARBA" id="ARBA00022691"/>
    </source>
</evidence>
<keyword evidence="1 5" id="KW-0489">Methyltransferase</keyword>
<accession>A0A9P6R3L2</accession>
<dbReference type="EMBL" id="JAAAIN010000953">
    <property type="protein sequence ID" value="KAG0309090.1"/>
    <property type="molecule type" value="Genomic_DNA"/>
</dbReference>
<proteinExistence type="inferred from homology"/>
<gene>
    <name evidence="8" type="ORF">BGZ97_013166</name>
</gene>